<accession>A0ABQ3GSH9</accession>
<dbReference type="CDD" id="cd01062">
    <property type="entry name" value="RNase_T2_prok"/>
    <property type="match status" value="1"/>
</dbReference>
<dbReference type="InterPro" id="IPR036430">
    <property type="entry name" value="RNase_T2-like_sf"/>
</dbReference>
<comment type="caution">
    <text evidence="1">The sequence shown here is derived from an EMBL/GenBank/DDBJ whole genome shotgun (WGS) entry which is preliminary data.</text>
</comment>
<name>A0ABQ3GSH9_9GAMM</name>
<protein>
    <submittedName>
        <fullName evidence="1">Uncharacterized protein</fullName>
    </submittedName>
</protein>
<evidence type="ECO:0000313" key="1">
    <source>
        <dbReference type="EMBL" id="GHD34890.1"/>
    </source>
</evidence>
<dbReference type="Proteomes" id="UP000610203">
    <property type="component" value="Unassembled WGS sequence"/>
</dbReference>
<dbReference type="EMBL" id="BMZR01000004">
    <property type="protein sequence ID" value="GHD34890.1"/>
    <property type="molecule type" value="Genomic_DNA"/>
</dbReference>
<keyword evidence="2" id="KW-1185">Reference proteome</keyword>
<dbReference type="Gene3D" id="3.90.730.10">
    <property type="entry name" value="Ribonuclease T2-like"/>
    <property type="match status" value="1"/>
</dbReference>
<proteinExistence type="predicted"/>
<sequence>MIKKYFNLPMLLQVNRQLSNQTRVDTLSEPVTIKLSTKLNDSAIRKKDAIGKEYKDKGYTVMGGVALLLLQSVMIIPAQAANAVKSGQRVLMIEMTPALCSLQPTRVRMRQCLEGYSLTVSGLDMGYGERCGRGVEPRLTPLQLKVVNRIMPDTTVRSQVWQHYGACSPLSASSYFRQITNYAGALKLPNELNTGNSYTVSKSRFIGQMTRLNSGMPAASIDLICQAGSRRQTILTDVHVCYEGSEFGSCSEVVDNCGKKFIISGGK</sequence>
<reference evidence="2" key="1">
    <citation type="journal article" date="2019" name="Int. J. Syst. Evol. Microbiol.">
        <title>The Global Catalogue of Microorganisms (GCM) 10K type strain sequencing project: providing services to taxonomists for standard genome sequencing and annotation.</title>
        <authorList>
            <consortium name="The Broad Institute Genomics Platform"/>
            <consortium name="The Broad Institute Genome Sequencing Center for Infectious Disease"/>
            <person name="Wu L."/>
            <person name="Ma J."/>
        </authorList>
    </citation>
    <scope>NUCLEOTIDE SEQUENCE [LARGE SCALE GENOMIC DNA]</scope>
    <source>
        <strain evidence="2">KCTC 42280</strain>
    </source>
</reference>
<dbReference type="InterPro" id="IPR039378">
    <property type="entry name" value="RNase_T2_prok"/>
</dbReference>
<dbReference type="SUPFAM" id="SSF55895">
    <property type="entry name" value="Ribonuclease Rh-like"/>
    <property type="match status" value="1"/>
</dbReference>
<evidence type="ECO:0000313" key="2">
    <source>
        <dbReference type="Proteomes" id="UP000610203"/>
    </source>
</evidence>
<gene>
    <name evidence="1" type="ORF">GCM10016272_20380</name>
</gene>
<organism evidence="1 2">
    <name type="scientific">Psychrobacter glaciei</name>
    <dbReference type="NCBI Taxonomy" id="619771"/>
    <lineage>
        <taxon>Bacteria</taxon>
        <taxon>Pseudomonadati</taxon>
        <taxon>Pseudomonadota</taxon>
        <taxon>Gammaproteobacteria</taxon>
        <taxon>Moraxellales</taxon>
        <taxon>Moraxellaceae</taxon>
        <taxon>Psychrobacter</taxon>
    </lineage>
</organism>